<feature type="transmembrane region" description="Helical" evidence="1">
    <location>
        <begin position="178"/>
        <end position="198"/>
    </location>
</feature>
<name>A0A2H0UT02_9BACT</name>
<organism evidence="2 3">
    <name type="scientific">Candidatus Harrisonbacteria bacterium CG10_big_fil_rev_8_21_14_0_10_40_38</name>
    <dbReference type="NCBI Taxonomy" id="1974583"/>
    <lineage>
        <taxon>Bacteria</taxon>
        <taxon>Candidatus Harrisoniibacteriota</taxon>
    </lineage>
</organism>
<evidence type="ECO:0000313" key="2">
    <source>
        <dbReference type="EMBL" id="PIR89517.1"/>
    </source>
</evidence>
<keyword evidence="1" id="KW-0812">Transmembrane</keyword>
<dbReference type="Proteomes" id="UP000231157">
    <property type="component" value="Unassembled WGS sequence"/>
</dbReference>
<evidence type="ECO:0008006" key="4">
    <source>
        <dbReference type="Google" id="ProtNLM"/>
    </source>
</evidence>
<keyword evidence="1" id="KW-0472">Membrane</keyword>
<dbReference type="Pfam" id="PF06691">
    <property type="entry name" value="DUF1189"/>
    <property type="match status" value="1"/>
</dbReference>
<dbReference type="EMBL" id="PFAZ01000001">
    <property type="protein sequence ID" value="PIR89517.1"/>
    <property type="molecule type" value="Genomic_DNA"/>
</dbReference>
<dbReference type="AlphaFoldDB" id="A0A2H0UT02"/>
<feature type="transmembrane region" description="Helical" evidence="1">
    <location>
        <begin position="32"/>
        <end position="52"/>
    </location>
</feature>
<keyword evidence="1" id="KW-1133">Transmembrane helix</keyword>
<sequence length="289" mass="32737">MKQNSFIATLKSSIYNPKFYSELRGKKFSFSILYFTKLALLFALLGTLVFSVTKFPSLLRGMNEFVSVAVSNYPAELVLTVKDGSASTNVSEPYFIDFPDDEKFFKENEEMSNPKYFAVIDTVNPINLDQFESYDSLMVISKNSVTVRGSGDVRTYSLSNFPDVVIDRDYLQSWVDKISPWIPLLAILILVVLLLFLFSVPFFYFFDVLIGAFIVMIISGMRNVKLNYSSAFRMGIHLLTPIIVLDFIFSFSSFLGAKTFIFDLVLFTVFALINIGGKKREAEMASDVV</sequence>
<reference evidence="3" key="1">
    <citation type="submission" date="2017-09" db="EMBL/GenBank/DDBJ databases">
        <title>Depth-based differentiation of microbial function through sediment-hosted aquifers and enrichment of novel symbionts in the deep terrestrial subsurface.</title>
        <authorList>
            <person name="Probst A.J."/>
            <person name="Ladd B."/>
            <person name="Jarett J.K."/>
            <person name="Geller-Mcgrath D.E."/>
            <person name="Sieber C.M.K."/>
            <person name="Emerson J.B."/>
            <person name="Anantharaman K."/>
            <person name="Thomas B.C."/>
            <person name="Malmstrom R."/>
            <person name="Stieglmeier M."/>
            <person name="Klingl A."/>
            <person name="Woyke T."/>
            <person name="Ryan C.M."/>
            <person name="Banfield J.F."/>
        </authorList>
    </citation>
    <scope>NUCLEOTIDE SEQUENCE [LARGE SCALE GENOMIC DNA]</scope>
</reference>
<feature type="transmembrane region" description="Helical" evidence="1">
    <location>
        <begin position="236"/>
        <end position="254"/>
    </location>
</feature>
<evidence type="ECO:0000256" key="1">
    <source>
        <dbReference type="SAM" id="Phobius"/>
    </source>
</evidence>
<comment type="caution">
    <text evidence="2">The sequence shown here is derived from an EMBL/GenBank/DDBJ whole genome shotgun (WGS) entry which is preliminary data.</text>
</comment>
<accession>A0A2H0UT02</accession>
<gene>
    <name evidence="2" type="ORF">COU07_01290</name>
</gene>
<feature type="transmembrane region" description="Helical" evidence="1">
    <location>
        <begin position="260"/>
        <end position="277"/>
    </location>
</feature>
<dbReference type="InterPro" id="IPR009574">
    <property type="entry name" value="DUF1189"/>
</dbReference>
<feature type="transmembrane region" description="Helical" evidence="1">
    <location>
        <begin position="204"/>
        <end position="224"/>
    </location>
</feature>
<evidence type="ECO:0000313" key="3">
    <source>
        <dbReference type="Proteomes" id="UP000231157"/>
    </source>
</evidence>
<proteinExistence type="predicted"/>
<protein>
    <recommendedName>
        <fullName evidence="4">DUF1189 domain-containing protein</fullName>
    </recommendedName>
</protein>